<reference evidence="2 3" key="1">
    <citation type="submission" date="2019-05" db="EMBL/GenBank/DDBJ databases">
        <title>Emergence of the Ug99 lineage of the wheat stem rust pathogen through somatic hybridization.</title>
        <authorList>
            <person name="Li F."/>
            <person name="Upadhyaya N.M."/>
            <person name="Sperschneider J."/>
            <person name="Matny O."/>
            <person name="Nguyen-Phuc H."/>
            <person name="Mago R."/>
            <person name="Raley C."/>
            <person name="Miller M.E."/>
            <person name="Silverstein K.A.T."/>
            <person name="Henningsen E."/>
            <person name="Hirsch C.D."/>
            <person name="Visser B."/>
            <person name="Pretorius Z.A."/>
            <person name="Steffenson B.J."/>
            <person name="Schwessinger B."/>
            <person name="Dodds P.N."/>
            <person name="Figueroa M."/>
        </authorList>
    </citation>
    <scope>NUCLEOTIDE SEQUENCE [LARGE SCALE GENOMIC DNA]</scope>
    <source>
        <strain evidence="2">21-0</strain>
    </source>
</reference>
<dbReference type="Proteomes" id="UP000324748">
    <property type="component" value="Unassembled WGS sequence"/>
</dbReference>
<dbReference type="EMBL" id="VSWC01000042">
    <property type="protein sequence ID" value="KAA1103329.1"/>
    <property type="molecule type" value="Genomic_DNA"/>
</dbReference>
<dbReference type="PANTHER" id="PTHR33069">
    <property type="entry name" value="CHROMOSOME 7, WHOLE GENOME SHOTGUN SEQUENCE-RELATED"/>
    <property type="match status" value="1"/>
</dbReference>
<feature type="compositionally biased region" description="Polar residues" evidence="1">
    <location>
        <begin position="16"/>
        <end position="25"/>
    </location>
</feature>
<accession>A0A5B0PTS6</accession>
<name>A0A5B0PTS6_PUCGR</name>
<gene>
    <name evidence="2" type="ORF">PGT21_014528</name>
</gene>
<sequence length="500" mass="56419">MADQSPVEPVAGTIASFRSSNPNGKSEQEYQGIFRQAIRQLYNRATTHKKRTFVNRTLSTPHMVPREQISGRDTANRLGQTILPALKEKLRSLPIAMDPSDVKSGSSSWFEAILDILIEIDELLEQIDASIILIRRAWRPYPDKIPSPRHLSHFKSTTITNRTEKLLTGEFLRVLVACDTFFINFSFSDPSIDRRSITEKWDAVDIRTSRSLDSIDALTQWMQKPMLAVAKEEWQDLVDQLDSLLTSLLKDLNPLHPASQKIDILTPTGMKFVKAGIPVVKISRIFFNKLISRSPESQPLIFVGPSMDMEEAELKELLYWTGETLTALYDFTGLISSLPSRRRAVVDSSIHVTGVLLECTMILERYWKNLGESKDPQVDQQVVRGACDWLDFWTPLMHCATGHAWAVTGCHFPWPDPQDEVDTEDDGEFDEGFGLHLGGYGLNFGGEFDDDDGPDDDDDLDEEEESKDEDESDSGDDSDDEDESDGEEDSVNEQATDDHK</sequence>
<organism evidence="2 3">
    <name type="scientific">Puccinia graminis f. sp. tritici</name>
    <dbReference type="NCBI Taxonomy" id="56615"/>
    <lineage>
        <taxon>Eukaryota</taxon>
        <taxon>Fungi</taxon>
        <taxon>Dikarya</taxon>
        <taxon>Basidiomycota</taxon>
        <taxon>Pucciniomycotina</taxon>
        <taxon>Pucciniomycetes</taxon>
        <taxon>Pucciniales</taxon>
        <taxon>Pucciniaceae</taxon>
        <taxon>Puccinia</taxon>
    </lineage>
</organism>
<dbReference type="PANTHER" id="PTHR33069:SF3">
    <property type="entry name" value="DYNEIN HEAVY CHAIN TAIL DOMAIN-CONTAINING PROTEIN"/>
    <property type="match status" value="1"/>
</dbReference>
<evidence type="ECO:0000256" key="1">
    <source>
        <dbReference type="SAM" id="MobiDB-lite"/>
    </source>
</evidence>
<evidence type="ECO:0000313" key="3">
    <source>
        <dbReference type="Proteomes" id="UP000324748"/>
    </source>
</evidence>
<proteinExistence type="predicted"/>
<keyword evidence="3" id="KW-1185">Reference proteome</keyword>
<comment type="caution">
    <text evidence="2">The sequence shown here is derived from an EMBL/GenBank/DDBJ whole genome shotgun (WGS) entry which is preliminary data.</text>
</comment>
<dbReference type="AlphaFoldDB" id="A0A5B0PTS6"/>
<feature type="region of interest" description="Disordered" evidence="1">
    <location>
        <begin position="443"/>
        <end position="500"/>
    </location>
</feature>
<dbReference type="OrthoDB" id="2501791at2759"/>
<protein>
    <submittedName>
        <fullName evidence="2">Uncharacterized protein</fullName>
    </submittedName>
</protein>
<feature type="region of interest" description="Disordered" evidence="1">
    <location>
        <begin position="1"/>
        <end position="26"/>
    </location>
</feature>
<evidence type="ECO:0000313" key="2">
    <source>
        <dbReference type="EMBL" id="KAA1103329.1"/>
    </source>
</evidence>
<feature type="compositionally biased region" description="Acidic residues" evidence="1">
    <location>
        <begin position="447"/>
        <end position="491"/>
    </location>
</feature>